<reference evidence="1" key="1">
    <citation type="submission" date="2023-07" db="EMBL/GenBank/DDBJ databases">
        <title>draft genome sequence of fig (Ficus carica).</title>
        <authorList>
            <person name="Takahashi T."/>
            <person name="Nishimura K."/>
        </authorList>
    </citation>
    <scope>NUCLEOTIDE SEQUENCE</scope>
</reference>
<dbReference type="EMBL" id="BTGU01000322">
    <property type="protein sequence ID" value="GMN66417.1"/>
    <property type="molecule type" value="Genomic_DNA"/>
</dbReference>
<evidence type="ECO:0000313" key="1">
    <source>
        <dbReference type="EMBL" id="GMN66417.1"/>
    </source>
</evidence>
<comment type="caution">
    <text evidence="1">The sequence shown here is derived from an EMBL/GenBank/DDBJ whole genome shotgun (WGS) entry which is preliminary data.</text>
</comment>
<gene>
    <name evidence="1" type="ORF">TIFTF001_035480</name>
</gene>
<keyword evidence="2" id="KW-1185">Reference proteome</keyword>
<sequence>MTENRHVKWVLHDGSSEKNRRVMCLKNFFSYTIDYILHDGLESEPSCNVANLSLSATVFVVLTTILTVVVSSTTLDYTTVVKPSCKLYTKPPLQLPLAKKCLPVGHRSTHVIIGSGAAKLFINQEFAVGDLRENKGRSTASDWFCRAPRRPNRISLLPWEDSLPPPPPPFASGGHRAKDSDKAEQLLSWWAWDRWRWRRRHRNFLYHFLVIVSSRDFSTALCAQQSVLYRNGKSGGSTVVVGLFVQPCLR</sequence>
<dbReference type="AlphaFoldDB" id="A0AA88E1M8"/>
<name>A0AA88E1M8_FICCA</name>
<dbReference type="Proteomes" id="UP001187192">
    <property type="component" value="Unassembled WGS sequence"/>
</dbReference>
<evidence type="ECO:0000313" key="2">
    <source>
        <dbReference type="Proteomes" id="UP001187192"/>
    </source>
</evidence>
<organism evidence="1 2">
    <name type="scientific">Ficus carica</name>
    <name type="common">Common fig</name>
    <dbReference type="NCBI Taxonomy" id="3494"/>
    <lineage>
        <taxon>Eukaryota</taxon>
        <taxon>Viridiplantae</taxon>
        <taxon>Streptophyta</taxon>
        <taxon>Embryophyta</taxon>
        <taxon>Tracheophyta</taxon>
        <taxon>Spermatophyta</taxon>
        <taxon>Magnoliopsida</taxon>
        <taxon>eudicotyledons</taxon>
        <taxon>Gunneridae</taxon>
        <taxon>Pentapetalae</taxon>
        <taxon>rosids</taxon>
        <taxon>fabids</taxon>
        <taxon>Rosales</taxon>
        <taxon>Moraceae</taxon>
        <taxon>Ficeae</taxon>
        <taxon>Ficus</taxon>
    </lineage>
</organism>
<accession>A0AA88E1M8</accession>
<proteinExistence type="predicted"/>
<protein>
    <submittedName>
        <fullName evidence="1">Uncharacterized protein</fullName>
    </submittedName>
</protein>